<feature type="coiled-coil region" evidence="1">
    <location>
        <begin position="201"/>
        <end position="228"/>
    </location>
</feature>
<proteinExistence type="predicted"/>
<evidence type="ECO:0000313" key="3">
    <source>
        <dbReference type="Proteomes" id="UP000622533"/>
    </source>
</evidence>
<keyword evidence="3" id="KW-1185">Reference proteome</keyword>
<name>A0A8J6ZNI7_DESMC</name>
<accession>A0A8J6ZNI7</accession>
<evidence type="ECO:0000313" key="2">
    <source>
        <dbReference type="EMBL" id="MBE9024785.1"/>
    </source>
</evidence>
<dbReference type="InterPro" id="IPR057195">
    <property type="entry name" value="DUF7873"/>
</dbReference>
<dbReference type="Proteomes" id="UP000622533">
    <property type="component" value="Unassembled WGS sequence"/>
</dbReference>
<keyword evidence="1" id="KW-0175">Coiled coil</keyword>
<dbReference type="EMBL" id="JADEXS010000314">
    <property type="protein sequence ID" value="MBE9024785.1"/>
    <property type="molecule type" value="Genomic_DNA"/>
</dbReference>
<protein>
    <submittedName>
        <fullName evidence="2">Uncharacterized protein</fullName>
    </submittedName>
</protein>
<comment type="caution">
    <text evidence="2">The sequence shown here is derived from an EMBL/GenBank/DDBJ whole genome shotgun (WGS) entry which is preliminary data.</text>
</comment>
<dbReference type="AlphaFoldDB" id="A0A8J6ZNI7"/>
<organism evidence="2 3">
    <name type="scientific">Desmonostoc muscorum LEGE 12446</name>
    <dbReference type="NCBI Taxonomy" id="1828758"/>
    <lineage>
        <taxon>Bacteria</taxon>
        <taxon>Bacillati</taxon>
        <taxon>Cyanobacteriota</taxon>
        <taxon>Cyanophyceae</taxon>
        <taxon>Nostocales</taxon>
        <taxon>Nostocaceae</taxon>
        <taxon>Desmonostoc</taxon>
    </lineage>
</organism>
<sequence>MKLNQVIAVLQTVKANSAKAKTSVYHLIQKNTIFQGICRTFQPVAEDGFVYPPENQTLQMKAEDLLTQFEQACTELFNLCATQDWANAQAKADIVVDGTTILREVPVSYLLFLEKQLADIKTFISTLPILDTSESWVYDQQQECFATEPKYTTKTKKIVKPVVLYEATKEHPAQVKESSEDVPEGTWRTVKFSGAISQARQNELLRRVDKLMQEVIFAREQANSLEVTQNNQVARSIFGYLFAPSTFR</sequence>
<evidence type="ECO:0000256" key="1">
    <source>
        <dbReference type="SAM" id="Coils"/>
    </source>
</evidence>
<dbReference type="RefSeq" id="WP_193919405.1">
    <property type="nucleotide sequence ID" value="NZ_JADEXS020000001.1"/>
</dbReference>
<dbReference type="Pfam" id="PF25283">
    <property type="entry name" value="DUF7873"/>
    <property type="match status" value="1"/>
</dbReference>
<gene>
    <name evidence="2" type="ORF">IQ276_20860</name>
</gene>
<reference evidence="2" key="1">
    <citation type="submission" date="2020-10" db="EMBL/GenBank/DDBJ databases">
        <authorList>
            <person name="Castelo-Branco R."/>
            <person name="Eusebio N."/>
            <person name="Adriana R."/>
            <person name="Vieira A."/>
            <person name="Brugerolle De Fraissinette N."/>
            <person name="Rezende De Castro R."/>
            <person name="Schneider M.P."/>
            <person name="Vasconcelos V."/>
            <person name="Leao P.N."/>
        </authorList>
    </citation>
    <scope>NUCLEOTIDE SEQUENCE</scope>
    <source>
        <strain evidence="2">LEGE 12446</strain>
    </source>
</reference>